<keyword evidence="2 3" id="KW-0064">Aspartyl protease</keyword>
<comment type="similarity">
    <text evidence="1 3">Belongs to the peptidase A1 family.</text>
</comment>
<feature type="chain" id="PRO_5046733768" description="Peptidase A1 domain-containing protein" evidence="4">
    <location>
        <begin position="24"/>
        <end position="450"/>
    </location>
</feature>
<evidence type="ECO:0000313" key="7">
    <source>
        <dbReference type="Proteomes" id="UP001498398"/>
    </source>
</evidence>
<evidence type="ECO:0000313" key="6">
    <source>
        <dbReference type="EMBL" id="KAK7454473.1"/>
    </source>
</evidence>
<dbReference type="SUPFAM" id="SSF50630">
    <property type="entry name" value="Acid proteases"/>
    <property type="match status" value="1"/>
</dbReference>
<keyword evidence="3" id="KW-0378">Hydrolase</keyword>
<keyword evidence="7" id="KW-1185">Reference proteome</keyword>
<dbReference type="PROSITE" id="PS51767">
    <property type="entry name" value="PEPTIDASE_A1"/>
    <property type="match status" value="1"/>
</dbReference>
<dbReference type="InterPro" id="IPR001969">
    <property type="entry name" value="Aspartic_peptidase_AS"/>
</dbReference>
<dbReference type="EMBL" id="JBANRG010000024">
    <property type="protein sequence ID" value="KAK7454473.1"/>
    <property type="molecule type" value="Genomic_DNA"/>
</dbReference>
<reference evidence="6 7" key="1">
    <citation type="submission" date="2024-01" db="EMBL/GenBank/DDBJ databases">
        <title>A draft genome for the cacao thread blight pathogen Marasmiellus scandens.</title>
        <authorList>
            <person name="Baruah I.K."/>
            <person name="Leung J."/>
            <person name="Bukari Y."/>
            <person name="Amoako-Attah I."/>
            <person name="Meinhardt L.W."/>
            <person name="Bailey B.A."/>
            <person name="Cohen S.P."/>
        </authorList>
    </citation>
    <scope>NUCLEOTIDE SEQUENCE [LARGE SCALE GENOMIC DNA]</scope>
    <source>
        <strain evidence="6 7">GH-19</strain>
    </source>
</reference>
<evidence type="ECO:0000259" key="5">
    <source>
        <dbReference type="PROSITE" id="PS51767"/>
    </source>
</evidence>
<sequence length="450" mass="48551">MVSNFNLVSFLFVLSVIFPRSLSALALSSRAISLTLNSVYTTTDVNGSHPALVHQQHVNRGVRRLAMMTGQPVPTGNEFLSHLYARIMGLPDGARLLAQVQDKNSSDEGKPFVPLNIETNDVGYFCSIEIGNPPRSFQVLVDSGSGDLWVGGEGCQGDGGGGCGTHNFLGPNSSTTLNVTQEGWFIFYGSGDVAGFLAYDDIAVAGFSLKGHKFGVAMNESSEFTPNDVPYDGILGFAKSAISQQKTKTLLEALRDAGEIDEATVSYKIPRLADQQNSGTEGEMTIGGLNPTRYNPQTLVTMKNVNPSGFWEVPMDRMNVNGYDMGWTNRTVVLDTGTTLLIVPEDDSDAIHRLIPGAKPDMASSAWKIPCKTDVSISMTFEGMEFSLDPRDIAWNPVDVNDPDGECYSGIHGGSFGLGPTHWLAGDTFLKNVYLNTNVDRDEISLAALL</sequence>
<dbReference type="InterPro" id="IPR001461">
    <property type="entry name" value="Aspartic_peptidase_A1"/>
</dbReference>
<dbReference type="Proteomes" id="UP001498398">
    <property type="component" value="Unassembled WGS sequence"/>
</dbReference>
<dbReference type="PANTHER" id="PTHR47966:SF75">
    <property type="entry name" value="ENDOPEPTIDASE (CTSD), PUTATIVE (AFU_ORTHOLOGUE AFUA_4G07040)-RELATED"/>
    <property type="match status" value="1"/>
</dbReference>
<accession>A0ABR1J9E5</accession>
<dbReference type="InterPro" id="IPR034164">
    <property type="entry name" value="Pepsin-like_dom"/>
</dbReference>
<dbReference type="InterPro" id="IPR021109">
    <property type="entry name" value="Peptidase_aspartic_dom_sf"/>
</dbReference>
<feature type="signal peptide" evidence="4">
    <location>
        <begin position="1"/>
        <end position="23"/>
    </location>
</feature>
<evidence type="ECO:0000256" key="3">
    <source>
        <dbReference type="RuleBase" id="RU000454"/>
    </source>
</evidence>
<protein>
    <recommendedName>
        <fullName evidence="5">Peptidase A1 domain-containing protein</fullName>
    </recommendedName>
</protein>
<evidence type="ECO:0000256" key="2">
    <source>
        <dbReference type="ARBA" id="ARBA00022750"/>
    </source>
</evidence>
<evidence type="ECO:0000256" key="4">
    <source>
        <dbReference type="SAM" id="SignalP"/>
    </source>
</evidence>
<dbReference type="PANTHER" id="PTHR47966">
    <property type="entry name" value="BETA-SITE APP-CLEAVING ENZYME, ISOFORM A-RELATED"/>
    <property type="match status" value="1"/>
</dbReference>
<dbReference type="Pfam" id="PF00026">
    <property type="entry name" value="Asp"/>
    <property type="match status" value="1"/>
</dbReference>
<proteinExistence type="inferred from homology"/>
<dbReference type="PRINTS" id="PR00792">
    <property type="entry name" value="PEPSIN"/>
</dbReference>
<keyword evidence="3" id="KW-0645">Protease</keyword>
<feature type="domain" description="Peptidase A1" evidence="5">
    <location>
        <begin position="124"/>
        <end position="447"/>
    </location>
</feature>
<name>A0ABR1J9E5_9AGAR</name>
<comment type="caution">
    <text evidence="6">The sequence shown here is derived from an EMBL/GenBank/DDBJ whole genome shotgun (WGS) entry which is preliminary data.</text>
</comment>
<keyword evidence="4" id="KW-0732">Signal</keyword>
<gene>
    <name evidence="6" type="ORF">VKT23_011229</name>
</gene>
<evidence type="ECO:0000256" key="1">
    <source>
        <dbReference type="ARBA" id="ARBA00007447"/>
    </source>
</evidence>
<dbReference type="PROSITE" id="PS00141">
    <property type="entry name" value="ASP_PROTEASE"/>
    <property type="match status" value="1"/>
</dbReference>
<dbReference type="CDD" id="cd05471">
    <property type="entry name" value="pepsin_like"/>
    <property type="match status" value="1"/>
</dbReference>
<dbReference type="Gene3D" id="2.40.70.10">
    <property type="entry name" value="Acid Proteases"/>
    <property type="match status" value="2"/>
</dbReference>
<dbReference type="InterPro" id="IPR033121">
    <property type="entry name" value="PEPTIDASE_A1"/>
</dbReference>
<organism evidence="6 7">
    <name type="scientific">Marasmiellus scandens</name>
    <dbReference type="NCBI Taxonomy" id="2682957"/>
    <lineage>
        <taxon>Eukaryota</taxon>
        <taxon>Fungi</taxon>
        <taxon>Dikarya</taxon>
        <taxon>Basidiomycota</taxon>
        <taxon>Agaricomycotina</taxon>
        <taxon>Agaricomycetes</taxon>
        <taxon>Agaricomycetidae</taxon>
        <taxon>Agaricales</taxon>
        <taxon>Marasmiineae</taxon>
        <taxon>Omphalotaceae</taxon>
        <taxon>Marasmiellus</taxon>
    </lineage>
</organism>